<feature type="transmembrane region" description="Helical" evidence="8">
    <location>
        <begin position="86"/>
        <end position="105"/>
    </location>
</feature>
<organism evidence="9 10">
    <name type="scientific">Kyrpidia spormannii</name>
    <dbReference type="NCBI Taxonomy" id="2055160"/>
    <lineage>
        <taxon>Bacteria</taxon>
        <taxon>Bacillati</taxon>
        <taxon>Bacillota</taxon>
        <taxon>Bacilli</taxon>
        <taxon>Bacillales</taxon>
        <taxon>Alicyclobacillaceae</taxon>
        <taxon>Kyrpidia</taxon>
    </lineage>
</organism>
<feature type="transmembrane region" description="Helical" evidence="8">
    <location>
        <begin position="125"/>
        <end position="142"/>
    </location>
</feature>
<dbReference type="InterPro" id="IPR004761">
    <property type="entry name" value="Spore_GerAB"/>
</dbReference>
<evidence type="ECO:0000256" key="2">
    <source>
        <dbReference type="ARBA" id="ARBA00007998"/>
    </source>
</evidence>
<feature type="transmembrane region" description="Helical" evidence="8">
    <location>
        <begin position="17"/>
        <end position="38"/>
    </location>
</feature>
<evidence type="ECO:0000256" key="8">
    <source>
        <dbReference type="SAM" id="Phobius"/>
    </source>
</evidence>
<keyword evidence="3" id="KW-0813">Transport</keyword>
<feature type="transmembrane region" description="Helical" evidence="8">
    <location>
        <begin position="340"/>
        <end position="362"/>
    </location>
</feature>
<protein>
    <submittedName>
        <fullName evidence="9">Uncharacterized protein</fullName>
    </submittedName>
</protein>
<evidence type="ECO:0000256" key="4">
    <source>
        <dbReference type="ARBA" id="ARBA00022544"/>
    </source>
</evidence>
<feature type="transmembrane region" description="Helical" evidence="8">
    <location>
        <begin position="223"/>
        <end position="256"/>
    </location>
</feature>
<dbReference type="PANTHER" id="PTHR34975:SF2">
    <property type="entry name" value="SPORE GERMINATION PROTEIN A2"/>
    <property type="match status" value="1"/>
</dbReference>
<dbReference type="Proteomes" id="UP000231932">
    <property type="component" value="Chromosome"/>
</dbReference>
<accession>A0A2K8N2H2</accession>
<evidence type="ECO:0000256" key="1">
    <source>
        <dbReference type="ARBA" id="ARBA00004141"/>
    </source>
</evidence>
<comment type="similarity">
    <text evidence="2">Belongs to the amino acid-polyamine-organocation (APC) superfamily. Spore germination protein (SGP) (TC 2.A.3.9) family.</text>
</comment>
<dbReference type="GO" id="GO:0009847">
    <property type="term" value="P:spore germination"/>
    <property type="evidence" value="ECO:0007669"/>
    <property type="project" value="InterPro"/>
</dbReference>
<feature type="transmembrane region" description="Helical" evidence="8">
    <location>
        <begin position="189"/>
        <end position="211"/>
    </location>
</feature>
<keyword evidence="5 8" id="KW-0812">Transmembrane</keyword>
<dbReference type="RefSeq" id="WP_100666587.1">
    <property type="nucleotide sequence ID" value="NZ_CP024955.1"/>
</dbReference>
<dbReference type="KEGG" id="kyr:CVV65_01055"/>
<evidence type="ECO:0000313" key="10">
    <source>
        <dbReference type="Proteomes" id="UP000231932"/>
    </source>
</evidence>
<evidence type="ECO:0000256" key="7">
    <source>
        <dbReference type="ARBA" id="ARBA00023136"/>
    </source>
</evidence>
<evidence type="ECO:0000256" key="6">
    <source>
        <dbReference type="ARBA" id="ARBA00022989"/>
    </source>
</evidence>
<dbReference type="Pfam" id="PF03845">
    <property type="entry name" value="Spore_permease"/>
    <property type="match status" value="1"/>
</dbReference>
<feature type="transmembrane region" description="Helical" evidence="8">
    <location>
        <begin position="44"/>
        <end position="65"/>
    </location>
</feature>
<reference evidence="10" key="1">
    <citation type="submission" date="2017-11" db="EMBL/GenBank/DDBJ databases">
        <title>Complete Genome Sequence of Kyrpidia sp. Strain EA-1, a thermophilic, hydrogen-oxidizing Bacterium, isolated from the Azores.</title>
        <authorList>
            <person name="Reiner J.E."/>
            <person name="Lapp C.J."/>
            <person name="Bunk B."/>
            <person name="Gescher J."/>
        </authorList>
    </citation>
    <scope>NUCLEOTIDE SEQUENCE [LARGE SCALE GENOMIC DNA]</scope>
    <source>
        <strain evidence="10">EA-1</strain>
    </source>
</reference>
<keyword evidence="7 8" id="KW-0472">Membrane</keyword>
<keyword evidence="4" id="KW-0309">Germination</keyword>
<sequence>MTPKIPVPTCALNHRGLIWWVMVTSVDAPVLLLPSLVIERSDSGMAVATGLGIVIVWALSALLLAMVRRCPGQSFVDAARWAFGRWAGGAVALTLAAAGVLYMGYTSAIVFHLVEAMLLPKTPRLVLGAYWIGFSSYLAFLGPDAGGRLASLVAVPTVVLSFFLGAGALTLPHEWNHLLPLFGNSMSSLLQGALVAAPFLLKAFLPICAGLPYLQPTTKWQVMVIWGFAGSLALQMVQAVLALAVLGPVGTAVATWPALDIIQLYSSGFYLVRFDYLLVIISLALSSTSVGLSHLFLAEIVARVFQVSRTWPVILIAGVAMGMCLWGQRLVFRELETPPFSIEMAALGFGVFILGVAALGAFRARRRSA</sequence>
<keyword evidence="10" id="KW-1185">Reference proteome</keyword>
<evidence type="ECO:0000256" key="3">
    <source>
        <dbReference type="ARBA" id="ARBA00022448"/>
    </source>
</evidence>
<feature type="transmembrane region" description="Helical" evidence="8">
    <location>
        <begin position="149"/>
        <end position="169"/>
    </location>
</feature>
<comment type="subcellular location">
    <subcellularLocation>
        <location evidence="1">Membrane</location>
        <topology evidence="1">Multi-pass membrane protein</topology>
    </subcellularLocation>
</comment>
<proteinExistence type="inferred from homology"/>
<feature type="transmembrane region" description="Helical" evidence="8">
    <location>
        <begin position="276"/>
        <end position="298"/>
    </location>
</feature>
<dbReference type="AlphaFoldDB" id="A0A2K8N2H2"/>
<dbReference type="GO" id="GO:0016020">
    <property type="term" value="C:membrane"/>
    <property type="evidence" value="ECO:0007669"/>
    <property type="project" value="UniProtKB-SubCell"/>
</dbReference>
<evidence type="ECO:0000313" key="9">
    <source>
        <dbReference type="EMBL" id="ATY83744.1"/>
    </source>
</evidence>
<dbReference type="EMBL" id="CP024955">
    <property type="protein sequence ID" value="ATY83744.1"/>
    <property type="molecule type" value="Genomic_DNA"/>
</dbReference>
<name>A0A2K8N2H2_9BACL</name>
<keyword evidence="6 8" id="KW-1133">Transmembrane helix</keyword>
<feature type="transmembrane region" description="Helical" evidence="8">
    <location>
        <begin position="310"/>
        <end position="328"/>
    </location>
</feature>
<dbReference type="PANTHER" id="PTHR34975">
    <property type="entry name" value="SPORE GERMINATION PROTEIN A2"/>
    <property type="match status" value="1"/>
</dbReference>
<evidence type="ECO:0000256" key="5">
    <source>
        <dbReference type="ARBA" id="ARBA00022692"/>
    </source>
</evidence>
<gene>
    <name evidence="9" type="ORF">CVV65_01055</name>
</gene>